<dbReference type="PANTHER" id="PTHR37172:SF3">
    <property type="entry name" value="TRANSMEMBRANE PROTEIN"/>
    <property type="match status" value="1"/>
</dbReference>
<feature type="transmembrane region" description="Helical" evidence="1">
    <location>
        <begin position="85"/>
        <end position="102"/>
    </location>
</feature>
<sequence>MTSQEENGEGNFISSIVKQSFHRISLTLLSLLLPLSFLLLSRLTSSPPTCKIISIILYILVFALSFTCLIFSITGHSLTTKAPRSIAWVILILFQGCISWAIKATTTTTFEPIGDDNIRLVIWIKRTFIFVGIYEIMMLWRRVIVKPVVDDTVYGEERKEKGVEKTMMRIAFIVLWLWMLRMKVEPLVFVAGNESLGKGVHWSGFALWLLGLAVLMTESLSGIVSRDTATSARKLSRRRPAAASTRSSCISPAAIPSTCGFGTAASAGGASLLLTLVCCASSDMLLLVSSLMLASEGSSGTGGALLSIKHITNMREKEKEPAITTYHSMKAANAQDDGLICSGISLSGSQNAHLAGKFQENRGEPIKGRSTTWRQDIRLGLRLKDTSRGRLMKSSEGLDCISLTSWSIRFTAGFLRLYFSSAIDRRWISSDLDGLDIQLSPDGCSK</sequence>
<gene>
    <name evidence="2" type="ORF">IEQ34_001337</name>
</gene>
<dbReference type="EMBL" id="JAGFBR010000002">
    <property type="protein sequence ID" value="KAH0469779.1"/>
    <property type="molecule type" value="Genomic_DNA"/>
</dbReference>
<feature type="transmembrane region" description="Helical" evidence="1">
    <location>
        <begin position="166"/>
        <end position="182"/>
    </location>
</feature>
<reference evidence="2 3" key="1">
    <citation type="journal article" date="2021" name="Hortic Res">
        <title>Chromosome-scale assembly of the Dendrobium chrysotoxum genome enhances the understanding of orchid evolution.</title>
        <authorList>
            <person name="Zhang Y."/>
            <person name="Zhang G.Q."/>
            <person name="Zhang D."/>
            <person name="Liu X.D."/>
            <person name="Xu X.Y."/>
            <person name="Sun W.H."/>
            <person name="Yu X."/>
            <person name="Zhu X."/>
            <person name="Wang Z.W."/>
            <person name="Zhao X."/>
            <person name="Zhong W.Y."/>
            <person name="Chen H."/>
            <person name="Yin W.L."/>
            <person name="Huang T."/>
            <person name="Niu S.C."/>
            <person name="Liu Z.J."/>
        </authorList>
    </citation>
    <scope>NUCLEOTIDE SEQUENCE [LARGE SCALE GENOMIC DNA]</scope>
    <source>
        <strain evidence="2">Lindl</strain>
    </source>
</reference>
<evidence type="ECO:0008006" key="4">
    <source>
        <dbReference type="Google" id="ProtNLM"/>
    </source>
</evidence>
<keyword evidence="1" id="KW-0472">Membrane</keyword>
<dbReference type="AlphaFoldDB" id="A0AAV7HNF0"/>
<feature type="transmembrane region" description="Helical" evidence="1">
    <location>
        <begin position="122"/>
        <end position="140"/>
    </location>
</feature>
<keyword evidence="3" id="KW-1185">Reference proteome</keyword>
<dbReference type="Proteomes" id="UP000775213">
    <property type="component" value="Unassembled WGS sequence"/>
</dbReference>
<comment type="caution">
    <text evidence="2">The sequence shown here is derived from an EMBL/GenBank/DDBJ whole genome shotgun (WGS) entry which is preliminary data.</text>
</comment>
<name>A0AAV7HNF0_DENCH</name>
<feature type="transmembrane region" description="Helical" evidence="1">
    <location>
        <begin position="52"/>
        <end position="73"/>
    </location>
</feature>
<protein>
    <recommendedName>
        <fullName evidence="4">Transmembrane protein</fullName>
    </recommendedName>
</protein>
<keyword evidence="1" id="KW-1133">Transmembrane helix</keyword>
<accession>A0AAV7HNF0</accession>
<dbReference type="PANTHER" id="PTHR37172">
    <property type="entry name" value="TRANSMEMBRANE PROTEIN"/>
    <property type="match status" value="1"/>
</dbReference>
<evidence type="ECO:0000256" key="1">
    <source>
        <dbReference type="SAM" id="Phobius"/>
    </source>
</evidence>
<proteinExistence type="predicted"/>
<feature type="transmembrane region" description="Helical" evidence="1">
    <location>
        <begin position="21"/>
        <end position="40"/>
    </location>
</feature>
<evidence type="ECO:0000313" key="2">
    <source>
        <dbReference type="EMBL" id="KAH0469779.1"/>
    </source>
</evidence>
<evidence type="ECO:0000313" key="3">
    <source>
        <dbReference type="Proteomes" id="UP000775213"/>
    </source>
</evidence>
<organism evidence="2 3">
    <name type="scientific">Dendrobium chrysotoxum</name>
    <name type="common">Orchid</name>
    <dbReference type="NCBI Taxonomy" id="161865"/>
    <lineage>
        <taxon>Eukaryota</taxon>
        <taxon>Viridiplantae</taxon>
        <taxon>Streptophyta</taxon>
        <taxon>Embryophyta</taxon>
        <taxon>Tracheophyta</taxon>
        <taxon>Spermatophyta</taxon>
        <taxon>Magnoliopsida</taxon>
        <taxon>Liliopsida</taxon>
        <taxon>Asparagales</taxon>
        <taxon>Orchidaceae</taxon>
        <taxon>Epidendroideae</taxon>
        <taxon>Malaxideae</taxon>
        <taxon>Dendrobiinae</taxon>
        <taxon>Dendrobium</taxon>
    </lineage>
</organism>
<keyword evidence="1" id="KW-0812">Transmembrane</keyword>
<feature type="transmembrane region" description="Helical" evidence="1">
    <location>
        <begin position="202"/>
        <end position="224"/>
    </location>
</feature>